<dbReference type="OrthoDB" id="9780552at2"/>
<proteinExistence type="inferred from homology"/>
<keyword evidence="8 13" id="KW-1133">Transmembrane helix</keyword>
<dbReference type="PANTHER" id="PTHR12428">
    <property type="entry name" value="OXA1"/>
    <property type="match status" value="1"/>
</dbReference>
<evidence type="ECO:0000256" key="7">
    <source>
        <dbReference type="ARBA" id="ARBA00022927"/>
    </source>
</evidence>
<evidence type="ECO:0000256" key="14">
    <source>
        <dbReference type="SAM" id="MobiDB-lite"/>
    </source>
</evidence>
<evidence type="ECO:0000256" key="5">
    <source>
        <dbReference type="ARBA" id="ARBA00022475"/>
    </source>
</evidence>
<dbReference type="InterPro" id="IPR001708">
    <property type="entry name" value="YidC/ALB3/OXA1/COX18"/>
</dbReference>
<dbReference type="EMBL" id="SJPZ01000002">
    <property type="protein sequence ID" value="TWU62819.1"/>
    <property type="molecule type" value="Genomic_DNA"/>
</dbReference>
<dbReference type="Proteomes" id="UP000316476">
    <property type="component" value="Unassembled WGS sequence"/>
</dbReference>
<dbReference type="CDD" id="cd20070">
    <property type="entry name" value="5TM_YidC_Alb3"/>
    <property type="match status" value="1"/>
</dbReference>
<feature type="transmembrane region" description="Helical" evidence="13">
    <location>
        <begin position="724"/>
        <end position="742"/>
    </location>
</feature>
<evidence type="ECO:0000256" key="1">
    <source>
        <dbReference type="ARBA" id="ARBA00004429"/>
    </source>
</evidence>
<evidence type="ECO:0000256" key="8">
    <source>
        <dbReference type="ARBA" id="ARBA00022989"/>
    </source>
</evidence>
<evidence type="ECO:0000256" key="6">
    <source>
        <dbReference type="ARBA" id="ARBA00022692"/>
    </source>
</evidence>
<dbReference type="GO" id="GO:0032977">
    <property type="term" value="F:membrane insertase activity"/>
    <property type="evidence" value="ECO:0007669"/>
    <property type="project" value="InterPro"/>
</dbReference>
<evidence type="ECO:0000256" key="3">
    <source>
        <dbReference type="ARBA" id="ARBA00015325"/>
    </source>
</evidence>
<name>A0A5C6FMX6_9PLAN</name>
<accession>A0A5C6FMX6</accession>
<dbReference type="RefSeq" id="WP_146415548.1">
    <property type="nucleotide sequence ID" value="NZ_SJPZ01000002.1"/>
</dbReference>
<evidence type="ECO:0000256" key="10">
    <source>
        <dbReference type="ARBA" id="ARBA00023186"/>
    </source>
</evidence>
<reference evidence="16 17" key="1">
    <citation type="submission" date="2019-02" db="EMBL/GenBank/DDBJ databases">
        <title>Deep-cultivation of Planctomycetes and their phenomic and genomic characterization uncovers novel biology.</title>
        <authorList>
            <person name="Wiegand S."/>
            <person name="Jogler M."/>
            <person name="Boedeker C."/>
            <person name="Pinto D."/>
            <person name="Vollmers J."/>
            <person name="Rivas-Marin E."/>
            <person name="Kohn T."/>
            <person name="Peeters S.H."/>
            <person name="Heuer A."/>
            <person name="Rast P."/>
            <person name="Oberbeckmann S."/>
            <person name="Bunk B."/>
            <person name="Jeske O."/>
            <person name="Meyerdierks A."/>
            <person name="Storesund J.E."/>
            <person name="Kallscheuer N."/>
            <person name="Luecker S."/>
            <person name="Lage O.M."/>
            <person name="Pohl T."/>
            <person name="Merkel B.J."/>
            <person name="Hornburger P."/>
            <person name="Mueller R.-W."/>
            <person name="Bruemmer F."/>
            <person name="Labrenz M."/>
            <person name="Spormann A.M."/>
            <person name="Op Den Camp H."/>
            <person name="Overmann J."/>
            <person name="Amann R."/>
            <person name="Jetten M.S.M."/>
            <person name="Mascher T."/>
            <person name="Medema M.H."/>
            <person name="Devos D.P."/>
            <person name="Kaster A.-K."/>
            <person name="Ovreas L."/>
            <person name="Rohde M."/>
            <person name="Galperin M.Y."/>
            <person name="Jogler C."/>
        </authorList>
    </citation>
    <scope>NUCLEOTIDE SEQUENCE [LARGE SCALE GENOMIC DNA]</scope>
    <source>
        <strain evidence="16 17">V7</strain>
    </source>
</reference>
<feature type="transmembrane region" description="Helical" evidence="13">
    <location>
        <begin position="762"/>
        <end position="786"/>
    </location>
</feature>
<evidence type="ECO:0000256" key="4">
    <source>
        <dbReference type="ARBA" id="ARBA00022448"/>
    </source>
</evidence>
<evidence type="ECO:0000256" key="9">
    <source>
        <dbReference type="ARBA" id="ARBA00023136"/>
    </source>
</evidence>
<keyword evidence="7 13" id="KW-0653">Protein transport</keyword>
<feature type="transmembrane region" description="Helical" evidence="13">
    <location>
        <begin position="585"/>
        <end position="604"/>
    </location>
</feature>
<dbReference type="InterPro" id="IPR019998">
    <property type="entry name" value="Membr_insert_YidC"/>
</dbReference>
<dbReference type="PROSITE" id="PS50106">
    <property type="entry name" value="PDZ"/>
    <property type="match status" value="1"/>
</dbReference>
<dbReference type="SUPFAM" id="SSF50156">
    <property type="entry name" value="PDZ domain-like"/>
    <property type="match status" value="1"/>
</dbReference>
<sequence>MERRLFTFVLASSAFFVVYMGLRILFDVQPPPPANGDPAGVRPAAESLADADTPSDADDATAPENADDATAADDSETADNAEAPADSDPIVAAESADESAAQTQAEDAEAVDRPGRQTWASLGSMAPDSPYFMMVTLTNRGGGIERIELTERNENGRLKYRRVDTRSGYMGYLAGQPASRIDGVAVNVVGQGTPAATAVAESGEIGLRVGDVVIAVAGTPVTTADEIDQALIDTEPGDEVTLEVIRGKSQNDPESGSGSSSDQTLVFKVTLTEHPLDLVRLASQGGPEQVPGNLTRLSCLLSLEKINRKSIPAGGSRINGMLDATAALWESEITPADDGDADKPAGDLRAVFRLPLSAADLDDASSGLEMQRGYTVRPGSYDIGLDVQIRNPGDSPQEVAYRLEGVNGMTLEGWWYSNKISPNWGGAAARDVVYKTPAMGHDLISGYAMLKQARNEPQSPNHVIFAPDGDDRSKQLSYIGVDAQYFTVAYVPGEGEAMNSFRRAVAGIVADPKAIPDDQERAVNVSFYVDSNVAQLGPGESLQEQLVLFAGPKRPELLANYGLGDTIYYGWFSWPAKLLAGVLHFMYSLIGNYAVAIVMLTVVVRGMMFPLSRKAAINAQKMQELAPEMKKIAEKYKDDMEGRLKAQRELQQRVGFNPMAGCLPMFLQLPIFIGLYRALSVDIELRQAAFASWTNWASNLAGPDMLAYWGDWLWEYLSGRGTGWLGPYFNILPVVVMGLFLMQQKMFMPPATDEQTEMTQKVMTYMTLVMGLFFFRVPAGLCIYFITSSLWGICERMIVKRTIPQGKHFDSAVLEGTAARSSSSSSLADRLRQQLAPEEPQAERPNKRKRPVITQKGGKKRR</sequence>
<comment type="function">
    <text evidence="13">Required for the insertion and/or proper folding and/or complex formation of integral membrane proteins into the membrane. Involved in integration of membrane proteins that insert both dependently and independently of the Sec translocase complex, as well as at least some lipoproteins. Aids folding of multispanning membrane proteins.</text>
</comment>
<dbReference type="AlphaFoldDB" id="A0A5C6FMX6"/>
<dbReference type="GO" id="GO:0005886">
    <property type="term" value="C:plasma membrane"/>
    <property type="evidence" value="ECO:0007669"/>
    <property type="project" value="UniProtKB-SubCell"/>
</dbReference>
<feature type="domain" description="PDZ" evidence="15">
    <location>
        <begin position="157"/>
        <end position="248"/>
    </location>
</feature>
<evidence type="ECO:0000256" key="11">
    <source>
        <dbReference type="ARBA" id="ARBA00033245"/>
    </source>
</evidence>
<dbReference type="Pfam" id="PF02096">
    <property type="entry name" value="60KD_IMP"/>
    <property type="match status" value="1"/>
</dbReference>
<evidence type="ECO:0000259" key="15">
    <source>
        <dbReference type="PROSITE" id="PS50106"/>
    </source>
</evidence>
<comment type="similarity">
    <text evidence="2 13">Belongs to the OXA1/ALB3/YidC family. Type 1 subfamily.</text>
</comment>
<protein>
    <recommendedName>
        <fullName evidence="3 13">Membrane protein insertase YidC</fullName>
    </recommendedName>
    <alternativeName>
        <fullName evidence="12 13">Foldase YidC</fullName>
    </alternativeName>
    <alternativeName>
        <fullName evidence="11 13">Membrane integrase YidC</fullName>
    </alternativeName>
    <alternativeName>
        <fullName evidence="13">Membrane protein YidC</fullName>
    </alternativeName>
</protein>
<dbReference type="InterPro" id="IPR047196">
    <property type="entry name" value="YidC_ALB_C"/>
</dbReference>
<dbReference type="Gene3D" id="2.70.98.90">
    <property type="match status" value="1"/>
</dbReference>
<dbReference type="SMART" id="SM00228">
    <property type="entry name" value="PDZ"/>
    <property type="match status" value="1"/>
</dbReference>
<gene>
    <name evidence="13 16" type="primary">yidC</name>
    <name evidence="16" type="ORF">V7x_45550</name>
</gene>
<feature type="region of interest" description="Disordered" evidence="14">
    <location>
        <begin position="818"/>
        <end position="862"/>
    </location>
</feature>
<comment type="caution">
    <text evidence="13">Lacks conserved residue(s) required for the propagation of feature annotation.</text>
</comment>
<keyword evidence="6 13" id="KW-0812">Transmembrane</keyword>
<keyword evidence="5 13" id="KW-1003">Cell membrane</keyword>
<dbReference type="Gene3D" id="2.30.42.10">
    <property type="match status" value="1"/>
</dbReference>
<dbReference type="GO" id="GO:0015031">
    <property type="term" value="P:protein transport"/>
    <property type="evidence" value="ECO:0007669"/>
    <property type="project" value="UniProtKB-KW"/>
</dbReference>
<dbReference type="InterPro" id="IPR028055">
    <property type="entry name" value="YidC/Oxa/ALB_C"/>
</dbReference>
<dbReference type="NCBIfam" id="TIGR03592">
    <property type="entry name" value="yidC_oxa1_cterm"/>
    <property type="match status" value="1"/>
</dbReference>
<dbReference type="HAMAP" id="MF_01810">
    <property type="entry name" value="YidC_type1"/>
    <property type="match status" value="1"/>
</dbReference>
<feature type="compositionally biased region" description="Acidic residues" evidence="14">
    <location>
        <begin position="53"/>
        <end position="79"/>
    </location>
</feature>
<dbReference type="GO" id="GO:0051205">
    <property type="term" value="P:protein insertion into membrane"/>
    <property type="evidence" value="ECO:0007669"/>
    <property type="project" value="TreeGrafter"/>
</dbReference>
<comment type="subunit">
    <text evidence="13">Interacts with the Sec translocase complex via SecD. Specifically interacts with transmembrane segments of nascent integral membrane proteins during membrane integration.</text>
</comment>
<dbReference type="Pfam" id="PF14849">
    <property type="entry name" value="YidC_periplas"/>
    <property type="match status" value="1"/>
</dbReference>
<feature type="region of interest" description="Disordered" evidence="14">
    <location>
        <begin position="34"/>
        <end position="125"/>
    </location>
</feature>
<evidence type="ECO:0000256" key="13">
    <source>
        <dbReference type="HAMAP-Rule" id="MF_01810"/>
    </source>
</evidence>
<dbReference type="InterPro" id="IPR001478">
    <property type="entry name" value="PDZ"/>
</dbReference>
<dbReference type="Pfam" id="PF13180">
    <property type="entry name" value="PDZ_2"/>
    <property type="match status" value="1"/>
</dbReference>
<keyword evidence="4 13" id="KW-0813">Transport</keyword>
<organism evidence="16 17">
    <name type="scientific">Crateriforma conspicua</name>
    <dbReference type="NCBI Taxonomy" id="2527996"/>
    <lineage>
        <taxon>Bacteria</taxon>
        <taxon>Pseudomonadati</taxon>
        <taxon>Planctomycetota</taxon>
        <taxon>Planctomycetia</taxon>
        <taxon>Planctomycetales</taxon>
        <taxon>Planctomycetaceae</taxon>
        <taxon>Crateriforma</taxon>
    </lineage>
</organism>
<keyword evidence="9 13" id="KW-0472">Membrane</keyword>
<evidence type="ECO:0000313" key="17">
    <source>
        <dbReference type="Proteomes" id="UP000316476"/>
    </source>
</evidence>
<evidence type="ECO:0000313" key="16">
    <source>
        <dbReference type="EMBL" id="TWU62819.1"/>
    </source>
</evidence>
<dbReference type="InterPro" id="IPR028053">
    <property type="entry name" value="Membr_insert_YidC_N"/>
</dbReference>
<evidence type="ECO:0000256" key="2">
    <source>
        <dbReference type="ARBA" id="ARBA00010527"/>
    </source>
</evidence>
<dbReference type="InterPro" id="IPR036034">
    <property type="entry name" value="PDZ_sf"/>
</dbReference>
<keyword evidence="10 13" id="KW-0143">Chaperone</keyword>
<dbReference type="PANTHER" id="PTHR12428:SF65">
    <property type="entry name" value="CYTOCHROME C OXIDASE ASSEMBLY PROTEIN COX18, MITOCHONDRIAL"/>
    <property type="match status" value="1"/>
</dbReference>
<comment type="caution">
    <text evidence="16">The sequence shown here is derived from an EMBL/GenBank/DDBJ whole genome shotgun (WGS) entry which is preliminary data.</text>
</comment>
<feature type="compositionally biased region" description="Basic residues" evidence="14">
    <location>
        <begin position="846"/>
        <end position="862"/>
    </location>
</feature>
<evidence type="ECO:0000256" key="12">
    <source>
        <dbReference type="ARBA" id="ARBA00033342"/>
    </source>
</evidence>
<comment type="subcellular location">
    <subcellularLocation>
        <location evidence="1">Cell inner membrane</location>
        <topology evidence="1">Multi-pass membrane protein</topology>
    </subcellularLocation>
    <subcellularLocation>
        <location evidence="13">Cell membrane</location>
        <topology evidence="13">Multi-pass membrane protein</topology>
    </subcellularLocation>
</comment>
<dbReference type="InterPro" id="IPR038221">
    <property type="entry name" value="YidC_periplasmic_sf"/>
</dbReference>